<feature type="signal peptide" evidence="6">
    <location>
        <begin position="1"/>
        <end position="17"/>
    </location>
</feature>
<gene>
    <name evidence="8" type="ORF">GMOD_00006307</name>
</gene>
<dbReference type="PANTHER" id="PTHR31238">
    <property type="entry name" value="GERMIN-LIKE PROTEIN SUBFAMILY 3 MEMBER 3"/>
    <property type="match status" value="1"/>
</dbReference>
<dbReference type="GO" id="GO:0030145">
    <property type="term" value="F:manganese ion binding"/>
    <property type="evidence" value="ECO:0007669"/>
    <property type="project" value="InterPro"/>
</dbReference>
<dbReference type="SMART" id="SM00835">
    <property type="entry name" value="Cupin_1"/>
    <property type="match status" value="1"/>
</dbReference>
<dbReference type="InterPro" id="IPR011051">
    <property type="entry name" value="RmlC_Cupin_sf"/>
</dbReference>
<keyword evidence="4" id="KW-0479">Metal-binding</keyword>
<dbReference type="InterPro" id="IPR006045">
    <property type="entry name" value="Cupin_1"/>
</dbReference>
<keyword evidence="9" id="KW-1185">Reference proteome</keyword>
<dbReference type="AlphaFoldDB" id="A0A3M7M514"/>
<feature type="chain" id="PRO_5017923009" evidence="6">
    <location>
        <begin position="18"/>
        <end position="265"/>
    </location>
</feature>
<dbReference type="CDD" id="cd02241">
    <property type="entry name" value="cupin_OxOx"/>
    <property type="match status" value="1"/>
</dbReference>
<dbReference type="SUPFAM" id="SSF51182">
    <property type="entry name" value="RmlC-like cupins"/>
    <property type="match status" value="1"/>
</dbReference>
<accession>A0A3M7M514</accession>
<comment type="similarity">
    <text evidence="2">Belongs to the germin family.</text>
</comment>
<evidence type="ECO:0000256" key="3">
    <source>
        <dbReference type="ARBA" id="ARBA00022525"/>
    </source>
</evidence>
<dbReference type="InterPro" id="IPR001929">
    <property type="entry name" value="Germin"/>
</dbReference>
<dbReference type="InterPro" id="IPR014710">
    <property type="entry name" value="RmlC-like_jellyroll"/>
</dbReference>
<comment type="subcellular location">
    <subcellularLocation>
        <location evidence="1">Secreted</location>
    </subcellularLocation>
</comment>
<evidence type="ECO:0000256" key="2">
    <source>
        <dbReference type="ARBA" id="ARBA00007456"/>
    </source>
</evidence>
<evidence type="ECO:0000313" key="9">
    <source>
        <dbReference type="Proteomes" id="UP000265663"/>
    </source>
</evidence>
<sequence>MISPVFFLTTLLPCLIAASDTAGPAKSRTLRPELNAALKNTATNFDRNALLSSPEDWYYDFNSHPNFNSPNGAVINADAATFPAVTGLGSSVALLKLAPCGMLPPHLHPRATNLVTAITGNTTTYMIGENGVAMRTVNLTPMVVTLFPQGSLHMMQNNGMLYFSFPSFPSYQIVKFPGCVCVGMLLTLNAKLDCTPSLLISSLNSDDSGTLNILPSLFSTPPEIINAAFGDGSMNTADMGKSIPPVGTGAIIGSAECKKRCGIDV</sequence>
<dbReference type="OrthoDB" id="1921208at2759"/>
<reference evidence="8 9" key="1">
    <citation type="journal article" date="2014" name="PLoS ONE">
        <title>De novo Genome Assembly of the Fungal Plant Pathogen Pyrenophora semeniperda.</title>
        <authorList>
            <person name="Soliai M.M."/>
            <person name="Meyer S.E."/>
            <person name="Udall J.A."/>
            <person name="Elzinga D.E."/>
            <person name="Hermansen R.A."/>
            <person name="Bodily P.M."/>
            <person name="Hart A.A."/>
            <person name="Coleman C.E."/>
        </authorList>
    </citation>
    <scope>NUCLEOTIDE SEQUENCE [LARGE SCALE GENOMIC DNA]</scope>
    <source>
        <strain evidence="8 9">CCB06</strain>
        <tissue evidence="8">Mycelium</tissue>
    </source>
</reference>
<evidence type="ECO:0000256" key="1">
    <source>
        <dbReference type="ARBA" id="ARBA00004613"/>
    </source>
</evidence>
<dbReference type="Pfam" id="PF00190">
    <property type="entry name" value="Cupin_1"/>
    <property type="match status" value="1"/>
</dbReference>
<dbReference type="GO" id="GO:0005576">
    <property type="term" value="C:extracellular region"/>
    <property type="evidence" value="ECO:0007669"/>
    <property type="project" value="UniProtKB-SubCell"/>
</dbReference>
<evidence type="ECO:0000256" key="6">
    <source>
        <dbReference type="SAM" id="SignalP"/>
    </source>
</evidence>
<proteinExistence type="inferred from homology"/>
<dbReference type="Proteomes" id="UP000265663">
    <property type="component" value="Unassembled WGS sequence"/>
</dbReference>
<protein>
    <submittedName>
        <fullName evidence="8">Spherulin-1A</fullName>
    </submittedName>
</protein>
<keyword evidence="5" id="KW-0464">Manganese</keyword>
<evidence type="ECO:0000313" key="8">
    <source>
        <dbReference type="EMBL" id="RMZ69489.1"/>
    </source>
</evidence>
<keyword evidence="6" id="KW-0732">Signal</keyword>
<name>A0A3M7M514_9PLEO</name>
<keyword evidence="3" id="KW-0964">Secreted</keyword>
<organism evidence="8 9">
    <name type="scientific">Pyrenophora seminiperda CCB06</name>
    <dbReference type="NCBI Taxonomy" id="1302712"/>
    <lineage>
        <taxon>Eukaryota</taxon>
        <taxon>Fungi</taxon>
        <taxon>Dikarya</taxon>
        <taxon>Ascomycota</taxon>
        <taxon>Pezizomycotina</taxon>
        <taxon>Dothideomycetes</taxon>
        <taxon>Pleosporomycetidae</taxon>
        <taxon>Pleosporales</taxon>
        <taxon>Pleosporineae</taxon>
        <taxon>Pleosporaceae</taxon>
        <taxon>Pyrenophora</taxon>
    </lineage>
</organism>
<evidence type="ECO:0000256" key="5">
    <source>
        <dbReference type="ARBA" id="ARBA00023211"/>
    </source>
</evidence>
<dbReference type="EMBL" id="KE747818">
    <property type="protein sequence ID" value="RMZ69489.1"/>
    <property type="molecule type" value="Genomic_DNA"/>
</dbReference>
<evidence type="ECO:0000256" key="4">
    <source>
        <dbReference type="ARBA" id="ARBA00022723"/>
    </source>
</evidence>
<evidence type="ECO:0000259" key="7">
    <source>
        <dbReference type="SMART" id="SM00835"/>
    </source>
</evidence>
<feature type="domain" description="Cupin type-1" evidence="7">
    <location>
        <begin position="59"/>
        <end position="238"/>
    </location>
</feature>
<dbReference type="Gene3D" id="2.60.120.10">
    <property type="entry name" value="Jelly Rolls"/>
    <property type="match status" value="1"/>
</dbReference>